<dbReference type="Pfam" id="PF00512">
    <property type="entry name" value="HisKA"/>
    <property type="match status" value="1"/>
</dbReference>
<dbReference type="InterPro" id="IPR005467">
    <property type="entry name" value="His_kinase_dom"/>
</dbReference>
<keyword evidence="5" id="KW-0808">Transferase</keyword>
<keyword evidence="9" id="KW-0902">Two-component regulatory system</keyword>
<reference evidence="12" key="1">
    <citation type="submission" date="2021-04" db="EMBL/GenBank/DDBJ databases">
        <title>Draft genome sequence of Xylanibacillus composti strain K13.</title>
        <authorList>
            <person name="Uke A."/>
            <person name="Chhe C."/>
            <person name="Baramee S."/>
            <person name="Kosugi A."/>
        </authorList>
    </citation>
    <scope>NUCLEOTIDE SEQUENCE</scope>
    <source>
        <strain evidence="12">K13</strain>
    </source>
</reference>
<dbReference type="GO" id="GO:0005886">
    <property type="term" value="C:plasma membrane"/>
    <property type="evidence" value="ECO:0007669"/>
    <property type="project" value="TreeGrafter"/>
</dbReference>
<dbReference type="SUPFAM" id="SSF47384">
    <property type="entry name" value="Homodimeric domain of signal transducing histidine kinase"/>
    <property type="match status" value="1"/>
</dbReference>
<evidence type="ECO:0000256" key="5">
    <source>
        <dbReference type="ARBA" id="ARBA00022679"/>
    </source>
</evidence>
<keyword evidence="10" id="KW-0472">Membrane</keyword>
<dbReference type="GO" id="GO:0004721">
    <property type="term" value="F:phosphoprotein phosphatase activity"/>
    <property type="evidence" value="ECO:0007669"/>
    <property type="project" value="TreeGrafter"/>
</dbReference>
<dbReference type="GO" id="GO:0016036">
    <property type="term" value="P:cellular response to phosphate starvation"/>
    <property type="evidence" value="ECO:0007669"/>
    <property type="project" value="TreeGrafter"/>
</dbReference>
<dbReference type="PROSITE" id="PS50109">
    <property type="entry name" value="HIS_KIN"/>
    <property type="match status" value="1"/>
</dbReference>
<dbReference type="InterPro" id="IPR003661">
    <property type="entry name" value="HisK_dim/P_dom"/>
</dbReference>
<keyword evidence="13" id="KW-1185">Reference proteome</keyword>
<evidence type="ECO:0000256" key="10">
    <source>
        <dbReference type="SAM" id="Phobius"/>
    </source>
</evidence>
<evidence type="ECO:0000256" key="4">
    <source>
        <dbReference type="ARBA" id="ARBA00022553"/>
    </source>
</evidence>
<keyword evidence="8" id="KW-0067">ATP-binding</keyword>
<dbReference type="InterPro" id="IPR036097">
    <property type="entry name" value="HisK_dim/P_sf"/>
</dbReference>
<dbReference type="CDD" id="cd00082">
    <property type="entry name" value="HisKA"/>
    <property type="match status" value="1"/>
</dbReference>
<dbReference type="PANTHER" id="PTHR45453">
    <property type="entry name" value="PHOSPHATE REGULON SENSOR PROTEIN PHOR"/>
    <property type="match status" value="1"/>
</dbReference>
<keyword evidence="10" id="KW-1133">Transmembrane helix</keyword>
<dbReference type="RefSeq" id="WP_213409806.1">
    <property type="nucleotide sequence ID" value="NZ_BOVK01000001.1"/>
</dbReference>
<evidence type="ECO:0000313" key="12">
    <source>
        <dbReference type="EMBL" id="GIQ67195.1"/>
    </source>
</evidence>
<organism evidence="12 13">
    <name type="scientific">Xylanibacillus composti</name>
    <dbReference type="NCBI Taxonomy" id="1572762"/>
    <lineage>
        <taxon>Bacteria</taxon>
        <taxon>Bacillati</taxon>
        <taxon>Bacillota</taxon>
        <taxon>Bacilli</taxon>
        <taxon>Bacillales</taxon>
        <taxon>Paenibacillaceae</taxon>
        <taxon>Xylanibacillus</taxon>
    </lineage>
</organism>
<dbReference type="Gene3D" id="3.30.565.10">
    <property type="entry name" value="Histidine kinase-like ATPase, C-terminal domain"/>
    <property type="match status" value="1"/>
</dbReference>
<comment type="caution">
    <text evidence="12">The sequence shown here is derived from an EMBL/GenBank/DDBJ whole genome shotgun (WGS) entry which is preliminary data.</text>
</comment>
<evidence type="ECO:0000256" key="2">
    <source>
        <dbReference type="ARBA" id="ARBA00004370"/>
    </source>
</evidence>
<feature type="transmembrane region" description="Helical" evidence="10">
    <location>
        <begin position="12"/>
        <end position="32"/>
    </location>
</feature>
<dbReference type="Gene3D" id="1.10.287.130">
    <property type="match status" value="1"/>
</dbReference>
<proteinExistence type="predicted"/>
<evidence type="ECO:0000256" key="8">
    <source>
        <dbReference type="ARBA" id="ARBA00022840"/>
    </source>
</evidence>
<dbReference type="InterPro" id="IPR050351">
    <property type="entry name" value="BphY/WalK/GraS-like"/>
</dbReference>
<evidence type="ECO:0000313" key="13">
    <source>
        <dbReference type="Proteomes" id="UP000677918"/>
    </source>
</evidence>
<keyword evidence="10" id="KW-0812">Transmembrane</keyword>
<dbReference type="Pfam" id="PF02518">
    <property type="entry name" value="HATPase_c"/>
    <property type="match status" value="1"/>
</dbReference>
<protein>
    <recommendedName>
        <fullName evidence="3">histidine kinase</fullName>
        <ecNumber evidence="3">2.7.13.3</ecNumber>
    </recommendedName>
</protein>
<keyword evidence="4" id="KW-0597">Phosphoprotein</keyword>
<dbReference type="SMART" id="SM00387">
    <property type="entry name" value="HATPase_c"/>
    <property type="match status" value="1"/>
</dbReference>
<dbReference type="InterPro" id="IPR036890">
    <property type="entry name" value="HATPase_C_sf"/>
</dbReference>
<dbReference type="AlphaFoldDB" id="A0A8J4H0B0"/>
<evidence type="ECO:0000256" key="3">
    <source>
        <dbReference type="ARBA" id="ARBA00012438"/>
    </source>
</evidence>
<evidence type="ECO:0000256" key="7">
    <source>
        <dbReference type="ARBA" id="ARBA00022777"/>
    </source>
</evidence>
<sequence>MPIHNPEFKRLALVLTSVCIGIVALTACTSLLSSHALRQAIVIQQAAIVGAAMEHAPAAEQSIVRQLQAVDPQIVEKGQAVLAAYGLEQGELAAETGFAGSSFRLYFLQAASLALLSFTGMALIFFHFLRKHYRRLHELSLYAEKIANGDESLDIRDNEEGQLSILKNGIYKMTTILREQKDALQQDKLHLADSIADISHQLKTPMTSLSVMTDLLEDEQQEEIRSEFLARMRAQLKRMEWLVTSLLKLSKLDAGTVTMKRERYDLRALVDHVLESLSIPLDIQMIEATVEGDSTVFVTGDQNWTREALQNVIKNGIEHTPEQGKLWISVTDNPLYARVTVTDSGQGIAKEDLPYVFQRFYRGANAGDDSVGIGLAMAHAIVKKQGGDIIAQNEEGKGATFLLTFYKSPR</sequence>
<comment type="catalytic activity">
    <reaction evidence="1">
        <text>ATP + protein L-histidine = ADP + protein N-phospho-L-histidine.</text>
        <dbReference type="EC" id="2.7.13.3"/>
    </reaction>
</comment>
<dbReference type="InterPro" id="IPR004358">
    <property type="entry name" value="Sig_transdc_His_kin-like_C"/>
</dbReference>
<evidence type="ECO:0000259" key="11">
    <source>
        <dbReference type="PROSITE" id="PS50109"/>
    </source>
</evidence>
<dbReference type="GO" id="GO:0005524">
    <property type="term" value="F:ATP binding"/>
    <property type="evidence" value="ECO:0007669"/>
    <property type="project" value="UniProtKB-KW"/>
</dbReference>
<dbReference type="PANTHER" id="PTHR45453:SF1">
    <property type="entry name" value="PHOSPHATE REGULON SENSOR PROTEIN PHOR"/>
    <property type="match status" value="1"/>
</dbReference>
<dbReference type="PRINTS" id="PR00344">
    <property type="entry name" value="BCTRLSENSOR"/>
</dbReference>
<comment type="subcellular location">
    <subcellularLocation>
        <location evidence="2">Membrane</location>
    </subcellularLocation>
</comment>
<dbReference type="GO" id="GO:0000155">
    <property type="term" value="F:phosphorelay sensor kinase activity"/>
    <property type="evidence" value="ECO:0007669"/>
    <property type="project" value="InterPro"/>
</dbReference>
<dbReference type="EMBL" id="BOVK01000001">
    <property type="protein sequence ID" value="GIQ67195.1"/>
    <property type="molecule type" value="Genomic_DNA"/>
</dbReference>
<dbReference type="InterPro" id="IPR003594">
    <property type="entry name" value="HATPase_dom"/>
</dbReference>
<accession>A0A8J4H0B0</accession>
<feature type="transmembrane region" description="Helical" evidence="10">
    <location>
        <begin position="106"/>
        <end position="129"/>
    </location>
</feature>
<evidence type="ECO:0000256" key="6">
    <source>
        <dbReference type="ARBA" id="ARBA00022741"/>
    </source>
</evidence>
<dbReference type="Proteomes" id="UP000677918">
    <property type="component" value="Unassembled WGS sequence"/>
</dbReference>
<evidence type="ECO:0000256" key="1">
    <source>
        <dbReference type="ARBA" id="ARBA00000085"/>
    </source>
</evidence>
<feature type="domain" description="Histidine kinase" evidence="11">
    <location>
        <begin position="197"/>
        <end position="409"/>
    </location>
</feature>
<gene>
    <name evidence="12" type="ORF">XYCOK13_00190</name>
</gene>
<dbReference type="EC" id="2.7.13.3" evidence="3"/>
<dbReference type="SUPFAM" id="SSF55874">
    <property type="entry name" value="ATPase domain of HSP90 chaperone/DNA topoisomerase II/histidine kinase"/>
    <property type="match status" value="1"/>
</dbReference>
<evidence type="ECO:0000256" key="9">
    <source>
        <dbReference type="ARBA" id="ARBA00023012"/>
    </source>
</evidence>
<keyword evidence="7 12" id="KW-0418">Kinase</keyword>
<dbReference type="SMART" id="SM00388">
    <property type="entry name" value="HisKA"/>
    <property type="match status" value="1"/>
</dbReference>
<name>A0A8J4H0B0_9BACL</name>
<keyword evidence="6" id="KW-0547">Nucleotide-binding</keyword>